<dbReference type="EMBL" id="JAQQBR010001834">
    <property type="protein sequence ID" value="KAK0161808.1"/>
    <property type="molecule type" value="Genomic_DNA"/>
</dbReference>
<keyword evidence="2" id="KW-1003">Cell membrane</keyword>
<dbReference type="InterPro" id="IPR013098">
    <property type="entry name" value="Ig_I-set"/>
</dbReference>
<dbReference type="Pfam" id="PF07679">
    <property type="entry name" value="I-set"/>
    <property type="match status" value="1"/>
</dbReference>
<feature type="domain" description="Ig-like" evidence="9">
    <location>
        <begin position="81"/>
        <end position="176"/>
    </location>
</feature>
<dbReference type="Proteomes" id="UP001168972">
    <property type="component" value="Unassembled WGS sequence"/>
</dbReference>
<accession>A0AA39F2M0</accession>
<dbReference type="FunFam" id="2.60.40.10:FF:000328">
    <property type="entry name" value="CLUMA_CG000981, isoform A"/>
    <property type="match status" value="1"/>
</dbReference>
<evidence type="ECO:0000256" key="6">
    <source>
        <dbReference type="ARBA" id="ARBA00023157"/>
    </source>
</evidence>
<evidence type="ECO:0000256" key="8">
    <source>
        <dbReference type="ARBA" id="ARBA00023319"/>
    </source>
</evidence>
<protein>
    <recommendedName>
        <fullName evidence="9">Ig-like domain-containing protein</fullName>
    </recommendedName>
</protein>
<reference evidence="10" key="2">
    <citation type="submission" date="2023-03" db="EMBL/GenBank/DDBJ databases">
        <authorList>
            <person name="Inwood S.N."/>
            <person name="Skelly J.G."/>
            <person name="Guhlin J."/>
            <person name="Harrop T.W.R."/>
            <person name="Goldson S.G."/>
            <person name="Dearden P.K."/>
        </authorList>
    </citation>
    <scope>NUCLEOTIDE SEQUENCE</scope>
    <source>
        <strain evidence="10">Lincoln</strain>
        <tissue evidence="10">Whole body</tissue>
    </source>
</reference>
<dbReference type="AlphaFoldDB" id="A0AA39F2M0"/>
<keyword evidence="11" id="KW-1185">Reference proteome</keyword>
<proteinExistence type="predicted"/>
<evidence type="ECO:0000256" key="4">
    <source>
        <dbReference type="ARBA" id="ARBA00022737"/>
    </source>
</evidence>
<dbReference type="SMART" id="SM00409">
    <property type="entry name" value="IG"/>
    <property type="match status" value="3"/>
</dbReference>
<evidence type="ECO:0000259" key="9">
    <source>
        <dbReference type="PROSITE" id="PS50835"/>
    </source>
</evidence>
<dbReference type="InterPro" id="IPR013783">
    <property type="entry name" value="Ig-like_fold"/>
</dbReference>
<dbReference type="InterPro" id="IPR036179">
    <property type="entry name" value="Ig-like_dom_sf"/>
</dbReference>
<dbReference type="SUPFAM" id="SSF48726">
    <property type="entry name" value="Immunoglobulin"/>
    <property type="match status" value="3"/>
</dbReference>
<dbReference type="InterPro" id="IPR051170">
    <property type="entry name" value="Neural/epithelial_adhesion"/>
</dbReference>
<organism evidence="10 11">
    <name type="scientific">Microctonus hyperodae</name>
    <name type="common">Parasitoid wasp</name>
    <dbReference type="NCBI Taxonomy" id="165561"/>
    <lineage>
        <taxon>Eukaryota</taxon>
        <taxon>Metazoa</taxon>
        <taxon>Ecdysozoa</taxon>
        <taxon>Arthropoda</taxon>
        <taxon>Hexapoda</taxon>
        <taxon>Insecta</taxon>
        <taxon>Pterygota</taxon>
        <taxon>Neoptera</taxon>
        <taxon>Endopterygota</taxon>
        <taxon>Hymenoptera</taxon>
        <taxon>Apocrita</taxon>
        <taxon>Ichneumonoidea</taxon>
        <taxon>Braconidae</taxon>
        <taxon>Euphorinae</taxon>
        <taxon>Microctonus</taxon>
    </lineage>
</organism>
<sequence>MDNQMILSIGTKTVNNPQKYSVALENIKINTNQTTGRNEEEASWRLHIRDVKESDRGCYMCQVNTTPMLNQVGCVDVLVRPDILTTGTSNSDVIVKEGENATLECKATGRPEPTVSWRKEKNMILKRDHRDQLAPVRDLVGERLELIKVDRKQMGAYLCIATNYVPPGVSKRVYLQVHFSPTAKVKNQLVGAPLGTNVSLSCEIESFPPTINLWKRGEELVSISSGERFESHEWPHPNEEWKTTIELRIKQLQKEDLEEYRCIAKSSMGEAESTLRLYEIEGVTQSTRATSVSWKKLNRVRGNYLTTPKQGYIRPNVLIEQKTTSAFIPEKRKFISTTTSTTVDPRVPLTKDQNAFKHNEIFDVSHGSNIFLNYNIIVSSSAELKLYNVLQRTSFTSFSS</sequence>
<dbReference type="PANTHER" id="PTHR12231:SF105">
    <property type="entry name" value="LACHESIN-LIKE PROTEIN"/>
    <property type="match status" value="1"/>
</dbReference>
<reference evidence="10" key="1">
    <citation type="journal article" date="2023" name="bioRxiv">
        <title>Scaffold-level genome assemblies of two parasitoid biocontrol wasps reveal the parthenogenesis mechanism and an associated novel virus.</title>
        <authorList>
            <person name="Inwood S."/>
            <person name="Skelly J."/>
            <person name="Guhlin J."/>
            <person name="Harrop T."/>
            <person name="Goldson S."/>
            <person name="Dearden P."/>
        </authorList>
    </citation>
    <scope>NUCLEOTIDE SEQUENCE</scope>
    <source>
        <strain evidence="10">Lincoln</strain>
        <tissue evidence="10">Whole body</tissue>
    </source>
</reference>
<evidence type="ECO:0000313" key="10">
    <source>
        <dbReference type="EMBL" id="KAK0161808.1"/>
    </source>
</evidence>
<comment type="subcellular location">
    <subcellularLocation>
        <location evidence="1">Cell membrane</location>
    </subcellularLocation>
</comment>
<feature type="domain" description="Ig-like" evidence="9">
    <location>
        <begin position="181"/>
        <end position="276"/>
    </location>
</feature>
<evidence type="ECO:0000256" key="2">
    <source>
        <dbReference type="ARBA" id="ARBA00022475"/>
    </source>
</evidence>
<gene>
    <name evidence="10" type="ORF">PV327_008222</name>
</gene>
<keyword evidence="7" id="KW-0325">Glycoprotein</keyword>
<comment type="caution">
    <text evidence="10">The sequence shown here is derived from an EMBL/GenBank/DDBJ whole genome shotgun (WGS) entry which is preliminary data.</text>
</comment>
<keyword evidence="6" id="KW-1015">Disulfide bond</keyword>
<evidence type="ECO:0000256" key="7">
    <source>
        <dbReference type="ARBA" id="ARBA00023180"/>
    </source>
</evidence>
<dbReference type="PROSITE" id="PS50835">
    <property type="entry name" value="IG_LIKE"/>
    <property type="match status" value="2"/>
</dbReference>
<keyword evidence="4" id="KW-0677">Repeat</keyword>
<dbReference type="InterPro" id="IPR007110">
    <property type="entry name" value="Ig-like_dom"/>
</dbReference>
<dbReference type="Pfam" id="PF13927">
    <property type="entry name" value="Ig_3"/>
    <property type="match status" value="1"/>
</dbReference>
<keyword evidence="3" id="KW-0732">Signal</keyword>
<dbReference type="PANTHER" id="PTHR12231">
    <property type="entry name" value="CTX-RELATED TYPE I TRANSMEMBRANE PROTEIN"/>
    <property type="match status" value="1"/>
</dbReference>
<evidence type="ECO:0000256" key="3">
    <source>
        <dbReference type="ARBA" id="ARBA00022729"/>
    </source>
</evidence>
<evidence type="ECO:0000256" key="5">
    <source>
        <dbReference type="ARBA" id="ARBA00023136"/>
    </source>
</evidence>
<keyword evidence="5" id="KW-0472">Membrane</keyword>
<name>A0AA39F2M0_MICHY</name>
<keyword evidence="8" id="KW-0393">Immunoglobulin domain</keyword>
<evidence type="ECO:0000313" key="11">
    <source>
        <dbReference type="Proteomes" id="UP001168972"/>
    </source>
</evidence>
<dbReference type="SMART" id="SM00408">
    <property type="entry name" value="IGc2"/>
    <property type="match status" value="2"/>
</dbReference>
<dbReference type="InterPro" id="IPR003599">
    <property type="entry name" value="Ig_sub"/>
</dbReference>
<dbReference type="GO" id="GO:0005886">
    <property type="term" value="C:plasma membrane"/>
    <property type="evidence" value="ECO:0007669"/>
    <property type="project" value="UniProtKB-SubCell"/>
</dbReference>
<dbReference type="Gene3D" id="2.60.40.10">
    <property type="entry name" value="Immunoglobulins"/>
    <property type="match status" value="3"/>
</dbReference>
<evidence type="ECO:0000256" key="1">
    <source>
        <dbReference type="ARBA" id="ARBA00004236"/>
    </source>
</evidence>
<dbReference type="GO" id="GO:0043005">
    <property type="term" value="C:neuron projection"/>
    <property type="evidence" value="ECO:0007669"/>
    <property type="project" value="TreeGrafter"/>
</dbReference>
<dbReference type="InterPro" id="IPR003598">
    <property type="entry name" value="Ig_sub2"/>
</dbReference>